<sequence>MWYKNKSYWIFPLIIFLAGAALLFFENLQKVTEPADERVSRSWKIGETPLRMEPFIYEKDDGYIVSYFHESSLMERTYDEEWELQSEHQYAIDYKKFSRVFNNGETLIYTDSQTLFHGKEGEKLAEIDGFFPVQNHAFYLQENRLVHLNPDTMQSKNILELDNTRADVYIKETDEGLHILTVTPGNSTSSIKVYQLGEQHTTELLAAKSFPVKSGETVREVAFDVQESKLGLMIGTLQKQSVSGTPEYHYYYAAEDFKGSKLSLQTVKADDPFSHGSLKEWSDLQFSLDEDGAKALFVAHGATKTTYRDTPAFNIYELQITENQSKVTRMSNTPERSLKPSRAGVDNVLWIDAKGEANEINVASRQEALLTKAAGYKQADFISALGKTVGMFSYAPFTFFITFMWYLWPFLFIFLMMGAFGGAVEEGKRWVMYTALGLYLLSTLIWNDMLFSEKLMARMPEYLNFQGSTWLLLTAFAVIAYLLMEKEGKWKDWGIPMKFTYFVGIHLLLVTVFIGPYLL</sequence>
<evidence type="ECO:0000256" key="1">
    <source>
        <dbReference type="SAM" id="Phobius"/>
    </source>
</evidence>
<organism evidence="2 3">
    <name type="scientific">Thalassobacillus cyri</name>
    <dbReference type="NCBI Taxonomy" id="571932"/>
    <lineage>
        <taxon>Bacteria</taxon>
        <taxon>Bacillati</taxon>
        <taxon>Bacillota</taxon>
        <taxon>Bacilli</taxon>
        <taxon>Bacillales</taxon>
        <taxon>Bacillaceae</taxon>
        <taxon>Thalassobacillus</taxon>
    </lineage>
</organism>
<evidence type="ECO:0000313" key="3">
    <source>
        <dbReference type="Proteomes" id="UP000198584"/>
    </source>
</evidence>
<dbReference type="RefSeq" id="WP_093042655.1">
    <property type="nucleotide sequence ID" value="NZ_FNQR01000002.1"/>
</dbReference>
<feature type="transmembrane region" description="Helical" evidence="1">
    <location>
        <begin position="397"/>
        <end position="424"/>
    </location>
</feature>
<feature type="transmembrane region" description="Helical" evidence="1">
    <location>
        <begin position="499"/>
        <end position="518"/>
    </location>
</feature>
<evidence type="ECO:0000313" key="2">
    <source>
        <dbReference type="EMBL" id="SEA07215.1"/>
    </source>
</evidence>
<dbReference type="AlphaFoldDB" id="A0A1H3Y6G7"/>
<accession>A0A1H3Y6G7</accession>
<feature type="transmembrane region" description="Helical" evidence="1">
    <location>
        <begin position="430"/>
        <end position="450"/>
    </location>
</feature>
<protein>
    <submittedName>
        <fullName evidence="2">Uncharacterized protein</fullName>
    </submittedName>
</protein>
<name>A0A1H3Y6G7_9BACI</name>
<dbReference type="OrthoDB" id="2444734at2"/>
<dbReference type="EMBL" id="FNQR01000002">
    <property type="protein sequence ID" value="SEA07215.1"/>
    <property type="molecule type" value="Genomic_DNA"/>
</dbReference>
<proteinExistence type="predicted"/>
<feature type="transmembrane region" description="Helical" evidence="1">
    <location>
        <begin position="6"/>
        <end position="25"/>
    </location>
</feature>
<feature type="transmembrane region" description="Helical" evidence="1">
    <location>
        <begin position="462"/>
        <end position="484"/>
    </location>
</feature>
<gene>
    <name evidence="2" type="ORF">SAMN05421743_102372</name>
</gene>
<keyword evidence="1" id="KW-1133">Transmembrane helix</keyword>
<keyword evidence="1" id="KW-0812">Transmembrane</keyword>
<keyword evidence="3" id="KW-1185">Reference proteome</keyword>
<keyword evidence="1" id="KW-0472">Membrane</keyword>
<dbReference type="Proteomes" id="UP000198584">
    <property type="component" value="Unassembled WGS sequence"/>
</dbReference>
<reference evidence="2 3" key="1">
    <citation type="submission" date="2016-10" db="EMBL/GenBank/DDBJ databases">
        <authorList>
            <person name="de Groot N.N."/>
        </authorList>
    </citation>
    <scope>NUCLEOTIDE SEQUENCE [LARGE SCALE GENOMIC DNA]</scope>
    <source>
        <strain evidence="2 3">CCM7597</strain>
    </source>
</reference>